<feature type="region of interest" description="Disordered" evidence="1">
    <location>
        <begin position="153"/>
        <end position="238"/>
    </location>
</feature>
<organism evidence="3 4">
    <name type="scientific">Trichomonas vaginalis (strain ATCC PRA-98 / G3)</name>
    <dbReference type="NCBI Taxonomy" id="412133"/>
    <lineage>
        <taxon>Eukaryota</taxon>
        <taxon>Metamonada</taxon>
        <taxon>Parabasalia</taxon>
        <taxon>Trichomonadida</taxon>
        <taxon>Trichomonadidae</taxon>
        <taxon>Trichomonas</taxon>
    </lineage>
</organism>
<dbReference type="Proteomes" id="UP000001542">
    <property type="component" value="Unassembled WGS sequence"/>
</dbReference>
<name>A2FKU9_TRIV3</name>
<evidence type="ECO:0000259" key="2">
    <source>
        <dbReference type="PROSITE" id="PS50053"/>
    </source>
</evidence>
<feature type="compositionally biased region" description="Basic and acidic residues" evidence="1">
    <location>
        <begin position="564"/>
        <end position="588"/>
    </location>
</feature>
<feature type="compositionally biased region" description="Basic and acidic residues" evidence="1">
    <location>
        <begin position="162"/>
        <end position="185"/>
    </location>
</feature>
<dbReference type="AlphaFoldDB" id="A2FKU9"/>
<evidence type="ECO:0000313" key="3">
    <source>
        <dbReference type="EMBL" id="EAX94459.1"/>
    </source>
</evidence>
<reference evidence="3" key="1">
    <citation type="submission" date="2006-10" db="EMBL/GenBank/DDBJ databases">
        <authorList>
            <person name="Amadeo P."/>
            <person name="Zhao Q."/>
            <person name="Wortman J."/>
            <person name="Fraser-Liggett C."/>
            <person name="Carlton J."/>
        </authorList>
    </citation>
    <scope>NUCLEOTIDE SEQUENCE</scope>
    <source>
        <strain evidence="3">G3</strain>
    </source>
</reference>
<evidence type="ECO:0000256" key="1">
    <source>
        <dbReference type="SAM" id="MobiDB-lite"/>
    </source>
</evidence>
<reference evidence="3" key="2">
    <citation type="journal article" date="2007" name="Science">
        <title>Draft genome sequence of the sexually transmitted pathogen Trichomonas vaginalis.</title>
        <authorList>
            <person name="Carlton J.M."/>
            <person name="Hirt R.P."/>
            <person name="Silva J.C."/>
            <person name="Delcher A.L."/>
            <person name="Schatz M."/>
            <person name="Zhao Q."/>
            <person name="Wortman J.R."/>
            <person name="Bidwell S.L."/>
            <person name="Alsmark U.C.M."/>
            <person name="Besteiro S."/>
            <person name="Sicheritz-Ponten T."/>
            <person name="Noel C.J."/>
            <person name="Dacks J.B."/>
            <person name="Foster P.G."/>
            <person name="Simillion C."/>
            <person name="Van de Peer Y."/>
            <person name="Miranda-Saavedra D."/>
            <person name="Barton G.J."/>
            <person name="Westrop G.D."/>
            <person name="Mueller S."/>
            <person name="Dessi D."/>
            <person name="Fiori P.L."/>
            <person name="Ren Q."/>
            <person name="Paulsen I."/>
            <person name="Zhang H."/>
            <person name="Bastida-Corcuera F.D."/>
            <person name="Simoes-Barbosa A."/>
            <person name="Brown M.T."/>
            <person name="Hayes R.D."/>
            <person name="Mukherjee M."/>
            <person name="Okumura C.Y."/>
            <person name="Schneider R."/>
            <person name="Smith A.J."/>
            <person name="Vanacova S."/>
            <person name="Villalvazo M."/>
            <person name="Haas B.J."/>
            <person name="Pertea M."/>
            <person name="Feldblyum T.V."/>
            <person name="Utterback T.R."/>
            <person name="Shu C.L."/>
            <person name="Osoegawa K."/>
            <person name="de Jong P.J."/>
            <person name="Hrdy I."/>
            <person name="Horvathova L."/>
            <person name="Zubacova Z."/>
            <person name="Dolezal P."/>
            <person name="Malik S.B."/>
            <person name="Logsdon J.M. Jr."/>
            <person name="Henze K."/>
            <person name="Gupta A."/>
            <person name="Wang C.C."/>
            <person name="Dunne R.L."/>
            <person name="Upcroft J.A."/>
            <person name="Upcroft P."/>
            <person name="White O."/>
            <person name="Salzberg S.L."/>
            <person name="Tang P."/>
            <person name="Chiu C.-H."/>
            <person name="Lee Y.-S."/>
            <person name="Embley T.M."/>
            <person name="Coombs G.H."/>
            <person name="Mottram J.C."/>
            <person name="Tachezy J."/>
            <person name="Fraser-Liggett C.M."/>
            <person name="Johnson P.J."/>
        </authorList>
    </citation>
    <scope>NUCLEOTIDE SEQUENCE [LARGE SCALE GENOMIC DNA]</scope>
    <source>
        <strain evidence="3">G3</strain>
    </source>
</reference>
<dbReference type="SMR" id="A2FKU9"/>
<protein>
    <submittedName>
        <fullName evidence="3">UBA/TS-N domain containing protein</fullName>
    </submittedName>
</protein>
<dbReference type="VEuPathDB" id="TrichDB:TVAG_031470"/>
<feature type="compositionally biased region" description="Basic and acidic residues" evidence="1">
    <location>
        <begin position="609"/>
        <end position="622"/>
    </location>
</feature>
<feature type="compositionally biased region" description="Polar residues" evidence="1">
    <location>
        <begin position="186"/>
        <end position="212"/>
    </location>
</feature>
<evidence type="ECO:0000313" key="4">
    <source>
        <dbReference type="Proteomes" id="UP000001542"/>
    </source>
</evidence>
<dbReference type="RefSeq" id="XP_001307389.1">
    <property type="nucleotide sequence ID" value="XM_001307388.1"/>
</dbReference>
<dbReference type="InterPro" id="IPR000626">
    <property type="entry name" value="Ubiquitin-like_dom"/>
</dbReference>
<keyword evidence="4" id="KW-1185">Reference proteome</keyword>
<dbReference type="SUPFAM" id="SSF46934">
    <property type="entry name" value="UBA-like"/>
    <property type="match status" value="1"/>
</dbReference>
<gene>
    <name evidence="3" type="ORF">TVAG_031470</name>
</gene>
<dbReference type="VEuPathDB" id="TrichDB:TVAGG3_0756180"/>
<dbReference type="CDD" id="cd17039">
    <property type="entry name" value="Ubl_ubiquitin_like"/>
    <property type="match status" value="1"/>
</dbReference>
<accession>A2FKU9</accession>
<sequence length="786" mass="90298">MNQKSLDQNFPTITVKFPGKDIADLSLVLKNKERAYEIKLLISKYTKVPSESIKLLHNGQTIKNITNISNEYNNAIFECYYDEDLDSKRDSNSQKQVDYVDIPDFLITEDAIEYIENLNYPRSQAINALITAKGDLQQAISLLSAKPIPSKNIISKQESNTDDSKISKSDAKTADETPKSKENEKSNINYSEQNKIKESANTTSNTEKNQAQNESNESEDSDEPILIDTSDQNSNNPQDLVNEIDLKEKLAIGEKILENIQKFNEENLIEKTVTDIKNEPLIQKENQILLNLLNKIELPLRYPLIHAVIGFSDRDIYNFGIKAFSSAPGKFLKGLYRITKYELENVKEYPNLCEMNDKLRDFYKDIPDSNSKILLLNRQEYSNRKLREYSGRKSNMYDRLKKKCSKISLKILQLIMKIRDLNYVKPTYDIMSLHLVFARNPPDFHYILIDLADNEFQLILNSMTFCPQSSTTEVAAQLRKYSGLAPYLSLTAFEKIPKSDNEKSSNIVAIPLHEFVPIDIVKAIRSTSMIALDYFNIYPRLILKKPDIRNIVKEIRHSMQPQAEEPKKQEKVHQKPVEKTKISEKSQENTENQTKPVEVSQTIPLPEESSVHKEEISSENKENQNQPLEKNLFEIEEVNQIPQNVETHNEHRETEINQIIENIVSTSQKISGNSFETTTFLSDDEIDSQHSVPISHPIIEEPKTVPYQLIPKSADDHLSFVKDLHIYNSVLADIPPTNQNPVKETNKTYTRVRELILSDEMIRDLLSKSSNNPGWAVANYYKALFK</sequence>
<dbReference type="KEGG" id="tva:4752192"/>
<feature type="compositionally biased region" description="Acidic residues" evidence="1">
    <location>
        <begin position="216"/>
        <end position="225"/>
    </location>
</feature>
<dbReference type="InterPro" id="IPR009060">
    <property type="entry name" value="UBA-like_sf"/>
</dbReference>
<dbReference type="EMBL" id="DS113856">
    <property type="protein sequence ID" value="EAX94459.1"/>
    <property type="molecule type" value="Genomic_DNA"/>
</dbReference>
<feature type="compositionally biased region" description="Polar residues" evidence="1">
    <location>
        <begin position="229"/>
        <end position="238"/>
    </location>
</feature>
<dbReference type="InParanoid" id="A2FKU9"/>
<feature type="region of interest" description="Disordered" evidence="1">
    <location>
        <begin position="559"/>
        <end position="626"/>
    </location>
</feature>
<proteinExistence type="predicted"/>
<feature type="compositionally biased region" description="Polar residues" evidence="1">
    <location>
        <begin position="589"/>
        <end position="603"/>
    </location>
</feature>
<feature type="domain" description="Ubiquitin-like" evidence="2">
    <location>
        <begin position="11"/>
        <end position="64"/>
    </location>
</feature>
<dbReference type="PROSITE" id="PS50053">
    <property type="entry name" value="UBIQUITIN_2"/>
    <property type="match status" value="1"/>
</dbReference>